<keyword evidence="2" id="KW-0732">Signal</keyword>
<organism evidence="3 4">
    <name type="scientific">Micromonospora pallida</name>
    <dbReference type="NCBI Taxonomy" id="145854"/>
    <lineage>
        <taxon>Bacteria</taxon>
        <taxon>Bacillati</taxon>
        <taxon>Actinomycetota</taxon>
        <taxon>Actinomycetes</taxon>
        <taxon>Micromonosporales</taxon>
        <taxon>Micromonosporaceae</taxon>
        <taxon>Micromonospora</taxon>
    </lineage>
</organism>
<dbReference type="InterPro" id="IPR001680">
    <property type="entry name" value="WD40_rpt"/>
</dbReference>
<evidence type="ECO:0000313" key="3">
    <source>
        <dbReference type="EMBL" id="SCL28584.1"/>
    </source>
</evidence>
<sequence length="354" mass="37893">MTLPSLTRIICLAAVLLATGTACSADETPSEPTRTATVQPPKDFRATILSEPAGTAHSVAMSSDGKRAVTSSVQEGADPPHGSVSLWDLTDPLKPRASELIPDRGGTAVKVALSGDGRYAATFHLSGKLTLWDLADPARPIPRELAAKGVTSLALNHDGHYAISGGSDGVHFWDLTNSSQVRKKQLLGSGAYSVDYYEVAMSADAKRALVSHQSGNGDGGVLVYNLSSPANPEAYSLIRNAGYHSANTVALSGDGNIALVGYHHWTTYNNFLTYWDLRTWDKTELRPMTGWKIVPDTVGSIVRWEVALDQEGKRALIAQRNDPASPGETDPPRSDVQLWALDTLAGFPRFSLTD</sequence>
<dbReference type="SMART" id="SM00320">
    <property type="entry name" value="WD40"/>
    <property type="match status" value="3"/>
</dbReference>
<gene>
    <name evidence="3" type="ORF">GA0074692_2567</name>
</gene>
<reference evidence="4" key="1">
    <citation type="submission" date="2016-06" db="EMBL/GenBank/DDBJ databases">
        <authorList>
            <person name="Varghese N."/>
            <person name="Submissions Spin"/>
        </authorList>
    </citation>
    <scope>NUCLEOTIDE SEQUENCE [LARGE SCALE GENOMIC DNA]</scope>
    <source>
        <strain evidence="4">DSM 43817</strain>
    </source>
</reference>
<feature type="region of interest" description="Disordered" evidence="1">
    <location>
        <begin position="55"/>
        <end position="85"/>
    </location>
</feature>
<evidence type="ECO:0000313" key="4">
    <source>
        <dbReference type="Proteomes" id="UP000198959"/>
    </source>
</evidence>
<feature type="chain" id="PRO_5039727222" description="WD domain-containing protein, G-beta repeat-containing protein" evidence="2">
    <location>
        <begin position="25"/>
        <end position="354"/>
    </location>
</feature>
<dbReference type="RefSeq" id="WP_141725255.1">
    <property type="nucleotide sequence ID" value="NZ_FMHW01000002.1"/>
</dbReference>
<dbReference type="InterPro" id="IPR015943">
    <property type="entry name" value="WD40/YVTN_repeat-like_dom_sf"/>
</dbReference>
<dbReference type="Proteomes" id="UP000198959">
    <property type="component" value="Unassembled WGS sequence"/>
</dbReference>
<evidence type="ECO:0000256" key="2">
    <source>
        <dbReference type="SAM" id="SignalP"/>
    </source>
</evidence>
<dbReference type="OrthoDB" id="134501at2"/>
<dbReference type="SUPFAM" id="SSF69322">
    <property type="entry name" value="Tricorn protease domain 2"/>
    <property type="match status" value="1"/>
</dbReference>
<keyword evidence="4" id="KW-1185">Reference proteome</keyword>
<protein>
    <recommendedName>
        <fullName evidence="5">WD domain-containing protein, G-beta repeat-containing protein</fullName>
    </recommendedName>
</protein>
<dbReference type="EMBL" id="FMHW01000002">
    <property type="protein sequence ID" value="SCL28584.1"/>
    <property type="molecule type" value="Genomic_DNA"/>
</dbReference>
<accession>A0A1C6SGF3</accession>
<evidence type="ECO:0000256" key="1">
    <source>
        <dbReference type="SAM" id="MobiDB-lite"/>
    </source>
</evidence>
<dbReference type="Gene3D" id="2.130.10.10">
    <property type="entry name" value="YVTN repeat-like/Quinoprotein amine dehydrogenase"/>
    <property type="match status" value="2"/>
</dbReference>
<feature type="signal peptide" evidence="2">
    <location>
        <begin position="1"/>
        <end position="24"/>
    </location>
</feature>
<dbReference type="AlphaFoldDB" id="A0A1C6SGF3"/>
<dbReference type="STRING" id="145854.GA0074692_2567"/>
<name>A0A1C6SGF3_9ACTN</name>
<proteinExistence type="predicted"/>
<evidence type="ECO:0008006" key="5">
    <source>
        <dbReference type="Google" id="ProtNLM"/>
    </source>
</evidence>